<dbReference type="AlphaFoldDB" id="T1CKH8"/>
<comment type="caution">
    <text evidence="1">The sequence shown here is derived from an EMBL/GenBank/DDBJ whole genome shotgun (WGS) entry which is preliminary data.</text>
</comment>
<organism evidence="1">
    <name type="scientific">mine drainage metagenome</name>
    <dbReference type="NCBI Taxonomy" id="410659"/>
    <lineage>
        <taxon>unclassified sequences</taxon>
        <taxon>metagenomes</taxon>
        <taxon>ecological metagenomes</taxon>
    </lineage>
</organism>
<evidence type="ECO:0000313" key="1">
    <source>
        <dbReference type="EMBL" id="EQD68685.1"/>
    </source>
</evidence>
<protein>
    <submittedName>
        <fullName evidence="1">ThiF family protein</fullName>
    </submittedName>
</protein>
<dbReference type="Pfam" id="PF14459">
    <property type="entry name" value="Prok-E2_C"/>
    <property type="match status" value="1"/>
</dbReference>
<proteinExistence type="predicted"/>
<name>T1CKH8_9ZZZZ</name>
<feature type="non-terminal residue" evidence="1">
    <location>
        <position position="181"/>
    </location>
</feature>
<gene>
    <name evidence="1" type="ORF">B1A_07212</name>
</gene>
<reference evidence="1" key="2">
    <citation type="journal article" date="2014" name="ISME J.">
        <title>Microbial stratification in low pH oxic and suboxic macroscopic growths along an acid mine drainage.</title>
        <authorList>
            <person name="Mendez-Garcia C."/>
            <person name="Mesa V."/>
            <person name="Sprenger R.R."/>
            <person name="Richter M."/>
            <person name="Diez M.S."/>
            <person name="Solano J."/>
            <person name="Bargiela R."/>
            <person name="Golyshina O.V."/>
            <person name="Manteca A."/>
            <person name="Ramos J.L."/>
            <person name="Gallego J.R."/>
            <person name="Llorente I."/>
            <person name="Martins Dos Santos V.A."/>
            <person name="Jensen O.N."/>
            <person name="Pelaez A.I."/>
            <person name="Sanchez J."/>
            <person name="Ferrer M."/>
        </authorList>
    </citation>
    <scope>NUCLEOTIDE SEQUENCE</scope>
</reference>
<sequence>MPFAIAQVISGLDEPRLAAALSDVRIGITIGRDAHGSEGRALLDLLVRLVSRLYPTLVLRADHDNGVCDSARELATRINPNVELTGTPTVEIVIGSSRLRPFAPQRIFVGSSAYKAMISTTRQQSCGDTQIPFGAGAAACLGAANLFRHVFLPDSPLDTDATFSTLEEEPGKRFGVPAAAG</sequence>
<accession>T1CKH8</accession>
<reference evidence="1" key="1">
    <citation type="submission" date="2013-08" db="EMBL/GenBank/DDBJ databases">
        <authorList>
            <person name="Mendez C."/>
            <person name="Richter M."/>
            <person name="Ferrer M."/>
            <person name="Sanchez J."/>
        </authorList>
    </citation>
    <scope>NUCLEOTIDE SEQUENCE</scope>
</reference>
<dbReference type="InterPro" id="IPR032864">
    <property type="entry name" value="Prok-E2_C"/>
</dbReference>
<dbReference type="EMBL" id="AUZX01005207">
    <property type="protein sequence ID" value="EQD68685.1"/>
    <property type="molecule type" value="Genomic_DNA"/>
</dbReference>